<dbReference type="SUPFAM" id="SSF48371">
    <property type="entry name" value="ARM repeat"/>
    <property type="match status" value="1"/>
</dbReference>
<reference evidence="1" key="1">
    <citation type="submission" date="2006-10" db="EMBL/GenBank/DDBJ databases">
        <authorList>
            <person name="Amadeo P."/>
            <person name="Zhao Q."/>
            <person name="Wortman J."/>
            <person name="Fraser-Liggett C."/>
            <person name="Carlton J."/>
        </authorList>
    </citation>
    <scope>NUCLEOTIDE SEQUENCE</scope>
    <source>
        <strain evidence="1">G3</strain>
    </source>
</reference>
<dbReference type="AlphaFoldDB" id="A2DDK9"/>
<name>A2DDK9_TRIV3</name>
<accession>A2DDK9</accession>
<dbReference type="KEGG" id="tva:5466944"/>
<proteinExistence type="predicted"/>
<gene>
    <name evidence="1" type="ORF">TVAG_198220</name>
</gene>
<sequence length="313" mass="35328">MKAFEFFFVAHSEQKKMDPETAASNIIIGHEVADLARCFDVLLQNNCGDTTVLDKIFPFLGKDLLERNIIDYSRDPGVDITDSYFVLYEPFLRAKAALLVGTIIENCKEVPDVTKFVNPLIDLFTGEEEIEQCFALIGLTSIGQGKPELILPHFPKLARPLILIIGAASSPAQSFSLYQSNVFKSQVFESFLDFMEIPGLLDTPENVQRLFESNITLAIIQIALSEYVYIPKTPRTLWKMIWLFLRITTEHPQGIKMWDLDHIPKNGPQACNLMRIALASPEKAALVRNEVNKISSNNPSFETFTKLVKQLSQ</sequence>
<dbReference type="RefSeq" id="XP_001582371.1">
    <property type="nucleotide sequence ID" value="XM_001582321.1"/>
</dbReference>
<dbReference type="InterPro" id="IPR016024">
    <property type="entry name" value="ARM-type_fold"/>
</dbReference>
<evidence type="ECO:0000313" key="2">
    <source>
        <dbReference type="Proteomes" id="UP000001542"/>
    </source>
</evidence>
<dbReference type="VEuPathDB" id="TrichDB:TVAG_198220"/>
<dbReference type="Proteomes" id="UP000001542">
    <property type="component" value="Unassembled WGS sequence"/>
</dbReference>
<dbReference type="InParanoid" id="A2DDK9"/>
<dbReference type="OrthoDB" id="10261919at2759"/>
<dbReference type="EMBL" id="DS113190">
    <property type="protein sequence ID" value="EAY21385.1"/>
    <property type="molecule type" value="Genomic_DNA"/>
</dbReference>
<keyword evidence="2" id="KW-1185">Reference proteome</keyword>
<organism evidence="1 2">
    <name type="scientific">Trichomonas vaginalis (strain ATCC PRA-98 / G3)</name>
    <dbReference type="NCBI Taxonomy" id="412133"/>
    <lineage>
        <taxon>Eukaryota</taxon>
        <taxon>Metamonada</taxon>
        <taxon>Parabasalia</taxon>
        <taxon>Trichomonadida</taxon>
        <taxon>Trichomonadidae</taxon>
        <taxon>Trichomonas</taxon>
    </lineage>
</organism>
<reference evidence="1" key="2">
    <citation type="journal article" date="2007" name="Science">
        <title>Draft genome sequence of the sexually transmitted pathogen Trichomonas vaginalis.</title>
        <authorList>
            <person name="Carlton J.M."/>
            <person name="Hirt R.P."/>
            <person name="Silva J.C."/>
            <person name="Delcher A.L."/>
            <person name="Schatz M."/>
            <person name="Zhao Q."/>
            <person name="Wortman J.R."/>
            <person name="Bidwell S.L."/>
            <person name="Alsmark U.C.M."/>
            <person name="Besteiro S."/>
            <person name="Sicheritz-Ponten T."/>
            <person name="Noel C.J."/>
            <person name="Dacks J.B."/>
            <person name="Foster P.G."/>
            <person name="Simillion C."/>
            <person name="Van de Peer Y."/>
            <person name="Miranda-Saavedra D."/>
            <person name="Barton G.J."/>
            <person name="Westrop G.D."/>
            <person name="Mueller S."/>
            <person name="Dessi D."/>
            <person name="Fiori P.L."/>
            <person name="Ren Q."/>
            <person name="Paulsen I."/>
            <person name="Zhang H."/>
            <person name="Bastida-Corcuera F.D."/>
            <person name="Simoes-Barbosa A."/>
            <person name="Brown M.T."/>
            <person name="Hayes R.D."/>
            <person name="Mukherjee M."/>
            <person name="Okumura C.Y."/>
            <person name="Schneider R."/>
            <person name="Smith A.J."/>
            <person name="Vanacova S."/>
            <person name="Villalvazo M."/>
            <person name="Haas B.J."/>
            <person name="Pertea M."/>
            <person name="Feldblyum T.V."/>
            <person name="Utterback T.R."/>
            <person name="Shu C.L."/>
            <person name="Osoegawa K."/>
            <person name="de Jong P.J."/>
            <person name="Hrdy I."/>
            <person name="Horvathova L."/>
            <person name="Zubacova Z."/>
            <person name="Dolezal P."/>
            <person name="Malik S.B."/>
            <person name="Logsdon J.M. Jr."/>
            <person name="Henze K."/>
            <person name="Gupta A."/>
            <person name="Wang C.C."/>
            <person name="Dunne R.L."/>
            <person name="Upcroft J.A."/>
            <person name="Upcroft P."/>
            <person name="White O."/>
            <person name="Salzberg S.L."/>
            <person name="Tang P."/>
            <person name="Chiu C.-H."/>
            <person name="Lee Y.-S."/>
            <person name="Embley T.M."/>
            <person name="Coombs G.H."/>
            <person name="Mottram J.C."/>
            <person name="Tachezy J."/>
            <person name="Fraser-Liggett C.M."/>
            <person name="Johnson P.J."/>
        </authorList>
    </citation>
    <scope>NUCLEOTIDE SEQUENCE [LARGE SCALE GENOMIC DNA]</scope>
    <source>
        <strain evidence="1">G3</strain>
    </source>
</reference>
<evidence type="ECO:0000313" key="1">
    <source>
        <dbReference type="EMBL" id="EAY21385.1"/>
    </source>
</evidence>
<dbReference type="VEuPathDB" id="TrichDB:TVAGG3_0998650"/>
<protein>
    <submittedName>
        <fullName evidence="1">Uncharacterized protein</fullName>
    </submittedName>
</protein>